<dbReference type="Proteomes" id="UP000264217">
    <property type="component" value="Unassembled WGS sequence"/>
</dbReference>
<evidence type="ECO:0000313" key="3">
    <source>
        <dbReference type="EMBL" id="RFZ92511.1"/>
    </source>
</evidence>
<organism evidence="3 4">
    <name type="scientific">Mucilaginibacter conchicola</name>
    <dbReference type="NCBI Taxonomy" id="2303333"/>
    <lineage>
        <taxon>Bacteria</taxon>
        <taxon>Pseudomonadati</taxon>
        <taxon>Bacteroidota</taxon>
        <taxon>Sphingobacteriia</taxon>
        <taxon>Sphingobacteriales</taxon>
        <taxon>Sphingobacteriaceae</taxon>
        <taxon>Mucilaginibacter</taxon>
    </lineage>
</organism>
<dbReference type="InterPro" id="IPR021109">
    <property type="entry name" value="Peptidase_aspartic_dom_sf"/>
</dbReference>
<feature type="signal peptide" evidence="1">
    <location>
        <begin position="1"/>
        <end position="29"/>
    </location>
</feature>
<dbReference type="InterPro" id="IPR041489">
    <property type="entry name" value="PDZ_6"/>
</dbReference>
<dbReference type="Pfam" id="PF17820">
    <property type="entry name" value="PDZ_6"/>
    <property type="match status" value="1"/>
</dbReference>
<dbReference type="EMBL" id="QWDC01000002">
    <property type="protein sequence ID" value="RFZ92511.1"/>
    <property type="molecule type" value="Genomic_DNA"/>
</dbReference>
<sequence>MLAGKATYFWVKALFFTALLACALQFANAQYFTLEPGRKKVNIPFKMMRNMMVVKLLINDKGPFNFIIDTGVGLMIITDYSLVDSLKLPHARTIRLNGLGDGDASEALVSPQLNLGIDGLVSNGISAAVLKNDLFDLSGHVGMPIHGLLGYEFFNGLGVNINFNDSLMTVYRPKDFKPFRKSQKIPITIEDHKPYLQTYITMPDGTNVLNKFVIDLGAGHPVSIENMIKKYGLPKGAITANLGVALNGPISGYLSRIKSVDMGKYTLKNVITSFPSEDYVQRASVQRDGNLGMDILKKFNIGFDYSNGFMYIRPSNTFKAPFEHDMSGIEYYLAGKDLSRLIVSRVAAGSAADDIGMLRGDEIVSINFKPVSKMTTEEIDNYFKTPGRSLLLEVYHDGRHDRVVINLRRQL</sequence>
<dbReference type="Pfam" id="PF13650">
    <property type="entry name" value="Asp_protease_2"/>
    <property type="match status" value="2"/>
</dbReference>
<dbReference type="AlphaFoldDB" id="A0A372NUC9"/>
<evidence type="ECO:0000313" key="4">
    <source>
        <dbReference type="Proteomes" id="UP000264217"/>
    </source>
</evidence>
<keyword evidence="4" id="KW-1185">Reference proteome</keyword>
<name>A0A372NUC9_9SPHI</name>
<dbReference type="PROSITE" id="PS50106">
    <property type="entry name" value="PDZ"/>
    <property type="match status" value="1"/>
</dbReference>
<evidence type="ECO:0000259" key="2">
    <source>
        <dbReference type="PROSITE" id="PS50106"/>
    </source>
</evidence>
<accession>A0A372NUC9</accession>
<gene>
    <name evidence="3" type="ORF">D0C36_13875</name>
</gene>
<dbReference type="InterPro" id="IPR001478">
    <property type="entry name" value="PDZ"/>
</dbReference>
<evidence type="ECO:0000256" key="1">
    <source>
        <dbReference type="SAM" id="SignalP"/>
    </source>
</evidence>
<comment type="caution">
    <text evidence="3">The sequence shown here is derived from an EMBL/GenBank/DDBJ whole genome shotgun (WGS) entry which is preliminary data.</text>
</comment>
<proteinExistence type="predicted"/>
<protein>
    <recommendedName>
        <fullName evidence="2">PDZ domain-containing protein</fullName>
    </recommendedName>
</protein>
<feature type="domain" description="PDZ" evidence="2">
    <location>
        <begin position="319"/>
        <end position="398"/>
    </location>
</feature>
<dbReference type="Gene3D" id="2.40.70.10">
    <property type="entry name" value="Acid Proteases"/>
    <property type="match status" value="2"/>
</dbReference>
<dbReference type="SMART" id="SM00228">
    <property type="entry name" value="PDZ"/>
    <property type="match status" value="1"/>
</dbReference>
<dbReference type="InterPro" id="IPR036034">
    <property type="entry name" value="PDZ_sf"/>
</dbReference>
<feature type="chain" id="PRO_5016614806" description="PDZ domain-containing protein" evidence="1">
    <location>
        <begin position="30"/>
        <end position="411"/>
    </location>
</feature>
<dbReference type="SUPFAM" id="SSF50156">
    <property type="entry name" value="PDZ domain-like"/>
    <property type="match status" value="1"/>
</dbReference>
<dbReference type="Gene3D" id="2.30.42.10">
    <property type="match status" value="1"/>
</dbReference>
<keyword evidence="1" id="KW-0732">Signal</keyword>
<reference evidence="3 4" key="1">
    <citation type="submission" date="2018-08" db="EMBL/GenBank/DDBJ databases">
        <title>Mucilaginibacter sp. MYSH2.</title>
        <authorList>
            <person name="Seo T."/>
        </authorList>
    </citation>
    <scope>NUCLEOTIDE SEQUENCE [LARGE SCALE GENOMIC DNA]</scope>
    <source>
        <strain evidence="3 4">MYSH2</strain>
    </source>
</reference>